<organism evidence="2 3">
    <name type="scientific">Thermithiobacillus plumbiphilus</name>
    <dbReference type="NCBI Taxonomy" id="1729899"/>
    <lineage>
        <taxon>Bacteria</taxon>
        <taxon>Pseudomonadati</taxon>
        <taxon>Pseudomonadota</taxon>
        <taxon>Acidithiobacillia</taxon>
        <taxon>Acidithiobacillales</taxon>
        <taxon>Thermithiobacillaceae</taxon>
        <taxon>Thermithiobacillus</taxon>
    </lineage>
</organism>
<feature type="transmembrane region" description="Helical" evidence="1">
    <location>
        <begin position="77"/>
        <end position="96"/>
    </location>
</feature>
<keyword evidence="1" id="KW-0472">Membrane</keyword>
<evidence type="ECO:0000313" key="3">
    <source>
        <dbReference type="Proteomes" id="UP001446205"/>
    </source>
</evidence>
<evidence type="ECO:0000256" key="1">
    <source>
        <dbReference type="SAM" id="Phobius"/>
    </source>
</evidence>
<dbReference type="RefSeq" id="WP_341371305.1">
    <property type="nucleotide sequence ID" value="NZ_JBBPCO010000010.1"/>
</dbReference>
<keyword evidence="1" id="KW-1133">Transmembrane helix</keyword>
<keyword evidence="1" id="KW-0812">Transmembrane</keyword>
<protein>
    <submittedName>
        <fullName evidence="2">Uncharacterized protein</fullName>
    </submittedName>
</protein>
<evidence type="ECO:0000313" key="2">
    <source>
        <dbReference type="EMBL" id="MEK8090250.1"/>
    </source>
</evidence>
<comment type="caution">
    <text evidence="2">The sequence shown here is derived from an EMBL/GenBank/DDBJ whole genome shotgun (WGS) entry which is preliminary data.</text>
</comment>
<sequence length="112" mass="12320">MLMRIVDDWQNAGIFLLTIAIFLVSPVHYVLEKWDAGSMISIHVEDHGAHQPSAPSNAVEDIEYSCMQQDCVISASLALPGFIAIHSALSAFSFYARHYSTPDLKPPSVSMV</sequence>
<dbReference type="Proteomes" id="UP001446205">
    <property type="component" value="Unassembled WGS sequence"/>
</dbReference>
<name>A0ABU9D9Q5_9PROT</name>
<dbReference type="EMBL" id="JBBPCO010000010">
    <property type="protein sequence ID" value="MEK8090250.1"/>
    <property type="molecule type" value="Genomic_DNA"/>
</dbReference>
<gene>
    <name evidence="2" type="ORF">WOB96_10805</name>
</gene>
<proteinExistence type="predicted"/>
<feature type="transmembrane region" description="Helical" evidence="1">
    <location>
        <begin position="12"/>
        <end position="31"/>
    </location>
</feature>
<keyword evidence="3" id="KW-1185">Reference proteome</keyword>
<reference evidence="2 3" key="1">
    <citation type="submission" date="2024-04" db="EMBL/GenBank/DDBJ databases">
        <authorList>
            <person name="Abashina T."/>
            <person name="Shaikin A."/>
        </authorList>
    </citation>
    <scope>NUCLEOTIDE SEQUENCE [LARGE SCALE GENOMIC DNA]</scope>
    <source>
        <strain evidence="2 3">AAFK</strain>
    </source>
</reference>
<accession>A0ABU9D9Q5</accession>